<feature type="transmembrane region" description="Helical" evidence="9">
    <location>
        <begin position="96"/>
        <end position="120"/>
    </location>
</feature>
<dbReference type="GO" id="GO:0006605">
    <property type="term" value="P:protein targeting"/>
    <property type="evidence" value="ECO:0007669"/>
    <property type="project" value="UniProtKB-UniRule"/>
</dbReference>
<accession>W6M2B5</accession>
<keyword evidence="4 9" id="KW-0812">Transmembrane</keyword>
<dbReference type="PROSITE" id="PS01067">
    <property type="entry name" value="SECE_SEC61G"/>
    <property type="match status" value="1"/>
</dbReference>
<dbReference type="Gene3D" id="1.20.5.1030">
    <property type="entry name" value="Preprotein translocase secy subunit"/>
    <property type="match status" value="1"/>
</dbReference>
<dbReference type="GO" id="GO:0043952">
    <property type="term" value="P:protein transport by the Sec complex"/>
    <property type="evidence" value="ECO:0007669"/>
    <property type="project" value="UniProtKB-UniRule"/>
</dbReference>
<dbReference type="STRING" id="1400863.BN873_190001"/>
<evidence type="ECO:0000256" key="2">
    <source>
        <dbReference type="ARBA" id="ARBA00022448"/>
    </source>
</evidence>
<dbReference type="NCBIfam" id="NF004371">
    <property type="entry name" value="PRK05740.1-1"/>
    <property type="match status" value="1"/>
</dbReference>
<keyword evidence="3 9" id="KW-1003">Cell membrane</keyword>
<keyword evidence="8 9" id="KW-0472">Membrane</keyword>
<keyword evidence="6 9" id="KW-1133">Transmembrane helix</keyword>
<dbReference type="NCBIfam" id="TIGR00964">
    <property type="entry name" value="secE_bact"/>
    <property type="match status" value="1"/>
</dbReference>
<dbReference type="PANTHER" id="PTHR33910:SF1">
    <property type="entry name" value="PROTEIN TRANSLOCASE SUBUNIT SECE"/>
    <property type="match status" value="1"/>
</dbReference>
<keyword evidence="5 9" id="KW-0653">Protein transport</keyword>
<feature type="transmembrane region" description="Helical" evidence="9">
    <location>
        <begin position="20"/>
        <end position="37"/>
    </location>
</feature>
<dbReference type="GO" id="GO:0005886">
    <property type="term" value="C:plasma membrane"/>
    <property type="evidence" value="ECO:0007669"/>
    <property type="project" value="UniProtKB-UniRule"/>
</dbReference>
<dbReference type="InterPro" id="IPR001901">
    <property type="entry name" value="Translocase_SecE/Sec61-g"/>
</dbReference>
<dbReference type="AlphaFoldDB" id="W6M2B5"/>
<evidence type="ECO:0000256" key="1">
    <source>
        <dbReference type="ARBA" id="ARBA00004370"/>
    </source>
</evidence>
<evidence type="ECO:0000256" key="9">
    <source>
        <dbReference type="HAMAP-Rule" id="MF_00422"/>
    </source>
</evidence>
<sequence>MNLTKPETQTVNNRSDTYKLLAAGAIVLLALVIFYALANHSLLARVIGLLLAMGAAVAIALKTEIGAETLEFIRGSRLEVRKIVWPTRAETTQTTLIVIAMVVIMGLLLWLLDVLLFWLIRLITG</sequence>
<dbReference type="GO" id="GO:0009306">
    <property type="term" value="P:protein secretion"/>
    <property type="evidence" value="ECO:0007669"/>
    <property type="project" value="UniProtKB-UniRule"/>
</dbReference>
<dbReference type="Pfam" id="PF00584">
    <property type="entry name" value="SecE"/>
    <property type="match status" value="1"/>
</dbReference>
<proteinExistence type="inferred from homology"/>
<evidence type="ECO:0000313" key="10">
    <source>
        <dbReference type="EMBL" id="CDI01607.1"/>
    </source>
</evidence>
<reference evidence="10" key="2">
    <citation type="submission" date="2014-03" db="EMBL/GenBank/DDBJ databases">
        <title>Candidatus Competibacter-lineage genomes retrieved from metagenomes reveal functional metabolic diversity.</title>
        <authorList>
            <person name="McIlroy S.J."/>
            <person name="Albertsen M."/>
            <person name="Andresen E.K."/>
            <person name="Saunders A.M."/>
            <person name="Kristiansen R."/>
            <person name="Stokholm-Bjerregaard M."/>
            <person name="Nielsen K.L."/>
            <person name="Nielsen P.H."/>
        </authorList>
    </citation>
    <scope>NUCLEOTIDE SEQUENCE</scope>
    <source>
        <strain evidence="10">Run_A_D11</strain>
    </source>
</reference>
<dbReference type="RefSeq" id="WP_048670897.1">
    <property type="nucleotide sequence ID" value="NZ_CBTJ020000024.1"/>
</dbReference>
<comment type="function">
    <text evidence="9">Essential subunit of the Sec protein translocation channel SecYEG. Clamps together the 2 halves of SecY. May contact the channel plug during translocation.</text>
</comment>
<feature type="transmembrane region" description="Helical" evidence="9">
    <location>
        <begin position="42"/>
        <end position="61"/>
    </location>
</feature>
<evidence type="ECO:0000256" key="8">
    <source>
        <dbReference type="ARBA" id="ARBA00023136"/>
    </source>
</evidence>
<comment type="subcellular location">
    <subcellularLocation>
        <location evidence="1">Membrane</location>
    </subcellularLocation>
</comment>
<keyword evidence="11" id="KW-1185">Reference proteome</keyword>
<comment type="caution">
    <text evidence="9">Lacks conserved residue(s) required for the propagation of feature annotation.</text>
</comment>
<reference evidence="10" key="1">
    <citation type="submission" date="2013-07" db="EMBL/GenBank/DDBJ databases">
        <authorList>
            <person name="McIlroy S."/>
        </authorList>
    </citation>
    <scope>NUCLEOTIDE SEQUENCE [LARGE SCALE GENOMIC DNA]</scope>
    <source>
        <strain evidence="10">Run_A_D11</strain>
    </source>
</reference>
<comment type="subunit">
    <text evidence="9">Component of the Sec protein translocase complex. Heterotrimer consisting of SecY, SecE and SecG subunits. The heterotrimers can form oligomers, although 1 heterotrimer is thought to be able to translocate proteins. Interacts with the ribosome. Interacts with SecDF, and other proteins may be involved. Interacts with SecA.</text>
</comment>
<dbReference type="InterPro" id="IPR038379">
    <property type="entry name" value="SecE_sf"/>
</dbReference>
<evidence type="ECO:0000256" key="3">
    <source>
        <dbReference type="ARBA" id="ARBA00022475"/>
    </source>
</evidence>
<keyword evidence="7 9" id="KW-0811">Translocation</keyword>
<dbReference type="EMBL" id="CBTJ020000024">
    <property type="protein sequence ID" value="CDI01607.1"/>
    <property type="molecule type" value="Genomic_DNA"/>
</dbReference>
<name>W6M2B5_9GAMM</name>
<evidence type="ECO:0000256" key="6">
    <source>
        <dbReference type="ARBA" id="ARBA00022989"/>
    </source>
</evidence>
<dbReference type="OrthoDB" id="9806365at2"/>
<keyword evidence="2 9" id="KW-0813">Transport</keyword>
<dbReference type="InterPro" id="IPR005807">
    <property type="entry name" value="SecE_bac"/>
</dbReference>
<evidence type="ECO:0000313" key="11">
    <source>
        <dbReference type="Proteomes" id="UP000035760"/>
    </source>
</evidence>
<protein>
    <recommendedName>
        <fullName evidence="9">Protein translocase subunit SecE</fullName>
    </recommendedName>
</protein>
<comment type="caution">
    <text evidence="10">The sequence shown here is derived from an EMBL/GenBank/DDBJ whole genome shotgun (WGS) entry which is preliminary data.</text>
</comment>
<dbReference type="HAMAP" id="MF_00422">
    <property type="entry name" value="SecE"/>
    <property type="match status" value="1"/>
</dbReference>
<evidence type="ECO:0000256" key="4">
    <source>
        <dbReference type="ARBA" id="ARBA00022692"/>
    </source>
</evidence>
<evidence type="ECO:0000256" key="7">
    <source>
        <dbReference type="ARBA" id="ARBA00023010"/>
    </source>
</evidence>
<gene>
    <name evidence="9" type="primary">secE</name>
    <name evidence="10" type="ORF">BN873_190001</name>
</gene>
<dbReference type="PRINTS" id="PR01650">
    <property type="entry name" value="SECETRNLCASE"/>
</dbReference>
<evidence type="ECO:0000256" key="5">
    <source>
        <dbReference type="ARBA" id="ARBA00022927"/>
    </source>
</evidence>
<comment type="similarity">
    <text evidence="9">Belongs to the SecE/SEC61-gamma family.</text>
</comment>
<dbReference type="PANTHER" id="PTHR33910">
    <property type="entry name" value="PROTEIN TRANSLOCASE SUBUNIT SECE"/>
    <property type="match status" value="1"/>
</dbReference>
<dbReference type="GO" id="GO:0065002">
    <property type="term" value="P:intracellular protein transmembrane transport"/>
    <property type="evidence" value="ECO:0007669"/>
    <property type="project" value="UniProtKB-UniRule"/>
</dbReference>
<organism evidence="10 11">
    <name type="scientific">Candidatus Competibacter denitrificans Run_A_D11</name>
    <dbReference type="NCBI Taxonomy" id="1400863"/>
    <lineage>
        <taxon>Bacteria</taxon>
        <taxon>Pseudomonadati</taxon>
        <taxon>Pseudomonadota</taxon>
        <taxon>Gammaproteobacteria</taxon>
        <taxon>Candidatus Competibacteraceae</taxon>
        <taxon>Candidatus Competibacter</taxon>
    </lineage>
</organism>
<dbReference type="Proteomes" id="UP000035760">
    <property type="component" value="Unassembled WGS sequence"/>
</dbReference>
<dbReference type="GO" id="GO:0008320">
    <property type="term" value="F:protein transmembrane transporter activity"/>
    <property type="evidence" value="ECO:0007669"/>
    <property type="project" value="UniProtKB-UniRule"/>
</dbReference>